<name>A0AC35EUJ4_9BILA</name>
<protein>
    <submittedName>
        <fullName evidence="2">Large ribosomal subunit protein eL14</fullName>
    </submittedName>
</protein>
<proteinExistence type="predicted"/>
<organism evidence="1 2">
    <name type="scientific">Panagrolaimus sp. PS1159</name>
    <dbReference type="NCBI Taxonomy" id="55785"/>
    <lineage>
        <taxon>Eukaryota</taxon>
        <taxon>Metazoa</taxon>
        <taxon>Ecdysozoa</taxon>
        <taxon>Nematoda</taxon>
        <taxon>Chromadorea</taxon>
        <taxon>Rhabditida</taxon>
        <taxon>Tylenchina</taxon>
        <taxon>Panagrolaimomorpha</taxon>
        <taxon>Panagrolaimoidea</taxon>
        <taxon>Panagrolaimidae</taxon>
        <taxon>Panagrolaimus</taxon>
    </lineage>
</organism>
<evidence type="ECO:0000313" key="2">
    <source>
        <dbReference type="WBParaSite" id="PS1159_v2.g10856.t1"/>
    </source>
</evidence>
<reference evidence="2" key="1">
    <citation type="submission" date="2022-11" db="UniProtKB">
        <authorList>
            <consortium name="WormBaseParasite"/>
        </authorList>
    </citation>
    <scope>IDENTIFICATION</scope>
</reference>
<sequence>RYTMIFTKFVEIGRVAYIAKGKDEGKLAVIINVVDGNKVLVDGPSTGVLRAVVNLKALQLTKFKVPVRVGQRTGGVKKAFDEAGIISKWNETSWAKGIEKRKLRAGLTDFERFKVLRVKQLRNRIIRTEAGKLKKEQKKAKAQ</sequence>
<dbReference type="Proteomes" id="UP000887580">
    <property type="component" value="Unplaced"/>
</dbReference>
<accession>A0AC35EUJ4</accession>
<dbReference type="WBParaSite" id="PS1159_v2.g10856.t1">
    <property type="protein sequence ID" value="PS1159_v2.g10856.t1"/>
    <property type="gene ID" value="PS1159_v2.g10856"/>
</dbReference>
<evidence type="ECO:0000313" key="1">
    <source>
        <dbReference type="Proteomes" id="UP000887580"/>
    </source>
</evidence>